<organism evidence="1">
    <name type="scientific">Panstrongylus lignarius</name>
    <dbReference type="NCBI Taxonomy" id="156445"/>
    <lineage>
        <taxon>Eukaryota</taxon>
        <taxon>Metazoa</taxon>
        <taxon>Ecdysozoa</taxon>
        <taxon>Arthropoda</taxon>
        <taxon>Hexapoda</taxon>
        <taxon>Insecta</taxon>
        <taxon>Pterygota</taxon>
        <taxon>Neoptera</taxon>
        <taxon>Paraneoptera</taxon>
        <taxon>Hemiptera</taxon>
        <taxon>Heteroptera</taxon>
        <taxon>Panheteroptera</taxon>
        <taxon>Cimicomorpha</taxon>
        <taxon>Reduviidae</taxon>
        <taxon>Triatominae</taxon>
        <taxon>Panstrongylus</taxon>
    </lineage>
</organism>
<protein>
    <submittedName>
        <fullName evidence="1">Putative secreted protein</fullName>
    </submittedName>
</protein>
<dbReference type="EMBL" id="GFTR01000734">
    <property type="protein sequence ID" value="JAW15692.1"/>
    <property type="molecule type" value="Transcribed_RNA"/>
</dbReference>
<dbReference type="AlphaFoldDB" id="A0A224Y3M7"/>
<reference evidence="1" key="1">
    <citation type="journal article" date="2018" name="PLoS Negl. Trop. Dis.">
        <title>An insight into the salivary gland and fat body transcriptome of Panstrongylus lignarius (Hemiptera: Heteroptera), the main vector of Chagas disease in Peru.</title>
        <authorList>
            <person name="Nevoa J.C."/>
            <person name="Mendes M.T."/>
            <person name="da Silva M.V."/>
            <person name="Soares S.C."/>
            <person name="Oliveira C.J.F."/>
            <person name="Ribeiro J.M.C."/>
        </authorList>
    </citation>
    <scope>NUCLEOTIDE SEQUENCE</scope>
</reference>
<accession>A0A224Y3M7</accession>
<name>A0A224Y3M7_9HEMI</name>
<evidence type="ECO:0000313" key="1">
    <source>
        <dbReference type="EMBL" id="JAW15692.1"/>
    </source>
</evidence>
<sequence>MPVPFNLFLFLNISDVTLLLSQTILIIEFPLALPTLYAASICFSMSVLSTSLQNLEITSFSVPLPTSSPLKIKLFRLT</sequence>
<proteinExistence type="predicted"/>